<dbReference type="GO" id="GO:0004314">
    <property type="term" value="F:[acyl-carrier-protein] S-malonyltransferase activity"/>
    <property type="evidence" value="ECO:0007669"/>
    <property type="project" value="UniProtKB-EC"/>
</dbReference>
<evidence type="ECO:0000256" key="2">
    <source>
        <dbReference type="ARBA" id="ARBA00005194"/>
    </source>
</evidence>
<keyword evidence="10" id="KW-0275">Fatty acid biosynthesis</keyword>
<dbReference type="GO" id="GO:0006633">
    <property type="term" value="P:fatty acid biosynthetic process"/>
    <property type="evidence" value="ECO:0007669"/>
    <property type="project" value="UniProtKB-KW"/>
</dbReference>
<dbReference type="InterPro" id="IPR001227">
    <property type="entry name" value="Ac_transferase_dom_sf"/>
</dbReference>
<keyword evidence="15" id="KW-1185">Reference proteome</keyword>
<dbReference type="Gene3D" id="3.30.70.250">
    <property type="entry name" value="Malonyl-CoA ACP transacylase, ACP-binding"/>
    <property type="match status" value="1"/>
</dbReference>
<comment type="subcellular location">
    <subcellularLocation>
        <location evidence="1">Mitochondrion</location>
    </subcellularLocation>
</comment>
<evidence type="ECO:0000313" key="14">
    <source>
        <dbReference type="EMBL" id="CAB3375776.1"/>
    </source>
</evidence>
<dbReference type="SMART" id="SM00827">
    <property type="entry name" value="PKS_AT"/>
    <property type="match status" value="1"/>
</dbReference>
<comment type="pathway">
    <text evidence="2">Lipid metabolism; fatty acid biosynthesis.</text>
</comment>
<evidence type="ECO:0000256" key="7">
    <source>
        <dbReference type="ARBA" id="ARBA00022946"/>
    </source>
</evidence>
<keyword evidence="6" id="KW-0276">Fatty acid metabolism</keyword>
<dbReference type="SUPFAM" id="SSF55048">
    <property type="entry name" value="Probable ACP-binding domain of malonyl-CoA ACP transacylase"/>
    <property type="match status" value="1"/>
</dbReference>
<keyword evidence="8" id="KW-0443">Lipid metabolism</keyword>
<evidence type="ECO:0000256" key="12">
    <source>
        <dbReference type="ARBA" id="ARBA00077751"/>
    </source>
</evidence>
<dbReference type="Proteomes" id="UP000494165">
    <property type="component" value="Unassembled WGS sequence"/>
</dbReference>
<dbReference type="EC" id="2.3.1.39" evidence="3"/>
<evidence type="ECO:0000256" key="8">
    <source>
        <dbReference type="ARBA" id="ARBA00023098"/>
    </source>
</evidence>
<dbReference type="InterPro" id="IPR016036">
    <property type="entry name" value="Malonyl_transacylase_ACP-bd"/>
</dbReference>
<evidence type="ECO:0000256" key="1">
    <source>
        <dbReference type="ARBA" id="ARBA00004173"/>
    </source>
</evidence>
<comment type="similarity">
    <text evidence="11">Belongs to the type II malonyltransferase family.</text>
</comment>
<evidence type="ECO:0000256" key="9">
    <source>
        <dbReference type="ARBA" id="ARBA00023128"/>
    </source>
</evidence>
<dbReference type="EMBL" id="CADEPI010000118">
    <property type="protein sequence ID" value="CAB3375776.1"/>
    <property type="molecule type" value="Genomic_DNA"/>
</dbReference>
<comment type="caution">
    <text evidence="14">The sequence shown here is derived from an EMBL/GenBank/DDBJ whole genome shotgun (WGS) entry which is preliminary data.</text>
</comment>
<dbReference type="InterPro" id="IPR014043">
    <property type="entry name" value="Acyl_transferase_dom"/>
</dbReference>
<dbReference type="AlphaFoldDB" id="A0A8S1D0W8"/>
<dbReference type="SUPFAM" id="SSF52151">
    <property type="entry name" value="FabD/lysophospholipase-like"/>
    <property type="match status" value="1"/>
</dbReference>
<dbReference type="Gene3D" id="3.40.366.10">
    <property type="entry name" value="Malonyl-Coenzyme A Acyl Carrier Protein, domain 2"/>
    <property type="match status" value="1"/>
</dbReference>
<protein>
    <recommendedName>
        <fullName evidence="3">[acyl-carrier-protein] S-malonyltransferase</fullName>
        <ecNumber evidence="3">2.3.1.39</ecNumber>
    </recommendedName>
    <alternativeName>
        <fullName evidence="12">[Acyl-carrier-protein] malonyltransferase</fullName>
    </alternativeName>
</protein>
<feature type="domain" description="Malonyl-CoA:ACP transacylase (MAT)" evidence="13">
    <location>
        <begin position="125"/>
        <end position="429"/>
    </location>
</feature>
<dbReference type="Pfam" id="PF00698">
    <property type="entry name" value="Acyl_transf_1"/>
    <property type="match status" value="1"/>
</dbReference>
<keyword evidence="4" id="KW-0444">Lipid biosynthesis</keyword>
<evidence type="ECO:0000313" key="15">
    <source>
        <dbReference type="Proteomes" id="UP000494165"/>
    </source>
</evidence>
<keyword evidence="7" id="KW-0809">Transit peptide</keyword>
<keyword evidence="9" id="KW-0496">Mitochondrion</keyword>
<dbReference type="FunFam" id="3.30.70.250:FF:000005">
    <property type="entry name" value="Malonyl-CoA-acyl carrier protein transacylase, mitochondrial"/>
    <property type="match status" value="1"/>
</dbReference>
<evidence type="ECO:0000259" key="13">
    <source>
        <dbReference type="SMART" id="SM00827"/>
    </source>
</evidence>
<evidence type="ECO:0000256" key="10">
    <source>
        <dbReference type="ARBA" id="ARBA00023160"/>
    </source>
</evidence>
<gene>
    <name evidence="14" type="ORF">CLODIP_2_CD03827</name>
</gene>
<dbReference type="InterPro" id="IPR052760">
    <property type="entry name" value="Mitochondrial_malonyltrans"/>
</dbReference>
<organism evidence="14 15">
    <name type="scientific">Cloeon dipterum</name>
    <dbReference type="NCBI Taxonomy" id="197152"/>
    <lineage>
        <taxon>Eukaryota</taxon>
        <taxon>Metazoa</taxon>
        <taxon>Ecdysozoa</taxon>
        <taxon>Arthropoda</taxon>
        <taxon>Hexapoda</taxon>
        <taxon>Insecta</taxon>
        <taxon>Pterygota</taxon>
        <taxon>Palaeoptera</taxon>
        <taxon>Ephemeroptera</taxon>
        <taxon>Pisciforma</taxon>
        <taxon>Baetidae</taxon>
        <taxon>Cloeon</taxon>
    </lineage>
</organism>
<proteinExistence type="inferred from homology"/>
<evidence type="ECO:0000256" key="3">
    <source>
        <dbReference type="ARBA" id="ARBA00013258"/>
    </source>
</evidence>
<dbReference type="OrthoDB" id="541883at2759"/>
<accession>A0A8S1D0W8</accession>
<name>A0A8S1D0W8_9INSE</name>
<dbReference type="InterPro" id="IPR016035">
    <property type="entry name" value="Acyl_Trfase/lysoPLipase"/>
</dbReference>
<evidence type="ECO:0000256" key="5">
    <source>
        <dbReference type="ARBA" id="ARBA00022679"/>
    </source>
</evidence>
<keyword evidence="5" id="KW-0808">Transferase</keyword>
<dbReference type="GO" id="GO:0005739">
    <property type="term" value="C:mitochondrion"/>
    <property type="evidence" value="ECO:0007669"/>
    <property type="project" value="UniProtKB-SubCell"/>
</dbReference>
<sequence length="433" mass="48437">MSRVLCRKLRSYRDVFTLSNQVKQTASNVAGFHPVCCRNYARGSRFQGPPPTDQGDKKDVAGKHVDELLKNSTVGYPNDFMTPEHSWQTNPYTMDPTLKQRLTERNQSAHSFRPSVNPNDTSILIFPGQGVQHVGMCKELLKFPLVQDLFSVASSILNYDLLKLCLEGPKDQLDQTKYCQPAVVVSSLAAIEWLKEERPSAIEGCVATAGFSVGEITALVFAGALTFESAIKLVRARAEGMQYASEMVNSGMATVMYGPDSDLGMACEKAVEHCMSKKIERPVCQVANYLYPHCKVVAGNVEALDFLAKNAKKFNLRRVMRLPVNGAFHTPLMEPAVEVFRAALKKAQVQDPLVYVHSNVDGKYYKNAKEIRKKLPQQIVRAVKWEQTMHILYERPTGENFPRSFECGPGKSLKPILKQVNSKAFDNCWNYAC</sequence>
<evidence type="ECO:0000256" key="4">
    <source>
        <dbReference type="ARBA" id="ARBA00022516"/>
    </source>
</evidence>
<dbReference type="PANTHER" id="PTHR47170">
    <property type="entry name" value="MALONYL-COA ACP TRANSACYLASE, ACP-BINDING"/>
    <property type="match status" value="1"/>
</dbReference>
<dbReference type="PANTHER" id="PTHR47170:SF2">
    <property type="entry name" value="MALONYL-COA:ACP TRANSACYLASE (MAT) DOMAIN-CONTAINING PROTEIN"/>
    <property type="match status" value="1"/>
</dbReference>
<evidence type="ECO:0000256" key="6">
    <source>
        <dbReference type="ARBA" id="ARBA00022832"/>
    </source>
</evidence>
<reference evidence="14 15" key="1">
    <citation type="submission" date="2020-04" db="EMBL/GenBank/DDBJ databases">
        <authorList>
            <person name="Alioto T."/>
            <person name="Alioto T."/>
            <person name="Gomez Garrido J."/>
        </authorList>
    </citation>
    <scope>NUCLEOTIDE SEQUENCE [LARGE SCALE GENOMIC DNA]</scope>
</reference>
<evidence type="ECO:0000256" key="11">
    <source>
        <dbReference type="ARBA" id="ARBA00061523"/>
    </source>
</evidence>